<evidence type="ECO:0000256" key="2">
    <source>
        <dbReference type="PIRSR" id="PIRSR613078-2"/>
    </source>
</evidence>
<dbReference type="CDD" id="cd07067">
    <property type="entry name" value="HP_PGM_like"/>
    <property type="match status" value="1"/>
</dbReference>
<feature type="active site" description="Proton donor/acceptor" evidence="1">
    <location>
        <position position="116"/>
    </location>
</feature>
<reference evidence="4 5" key="1">
    <citation type="journal article" date="2017" name="BMC Genomics">
        <title>Comparative genomic and phylogenomic analyses of the Bifidobacteriaceae family.</title>
        <authorList>
            <person name="Lugli G.A."/>
            <person name="Milani C."/>
            <person name="Turroni F."/>
            <person name="Duranti S."/>
            <person name="Mancabelli L."/>
            <person name="Mangifesta M."/>
            <person name="Ferrario C."/>
            <person name="Modesto M."/>
            <person name="Mattarelli P."/>
            <person name="Jiri K."/>
            <person name="van Sinderen D."/>
            <person name="Ventura M."/>
        </authorList>
    </citation>
    <scope>NUCLEOTIDE SEQUENCE [LARGE SCALE GENOMIC DNA]</scope>
    <source>
        <strain evidence="4 5">DSM 24742</strain>
    </source>
</reference>
<dbReference type="InterPro" id="IPR013078">
    <property type="entry name" value="His_Pase_superF_clade-1"/>
</dbReference>
<evidence type="ECO:0000256" key="3">
    <source>
        <dbReference type="SAM" id="MobiDB-lite"/>
    </source>
</evidence>
<feature type="binding site" evidence="2">
    <location>
        <position position="92"/>
    </location>
    <ligand>
        <name>substrate</name>
    </ligand>
</feature>
<dbReference type="EMBL" id="MWWR01000003">
    <property type="protein sequence ID" value="OZG52686.1"/>
    <property type="molecule type" value="Genomic_DNA"/>
</dbReference>
<gene>
    <name evidence="4" type="ORF">PSRA_0418</name>
</gene>
<dbReference type="InterPro" id="IPR029033">
    <property type="entry name" value="His_PPase_superfam"/>
</dbReference>
<dbReference type="SMART" id="SM00855">
    <property type="entry name" value="PGAM"/>
    <property type="match status" value="1"/>
</dbReference>
<dbReference type="GO" id="GO:0005737">
    <property type="term" value="C:cytoplasm"/>
    <property type="evidence" value="ECO:0007669"/>
    <property type="project" value="TreeGrafter"/>
</dbReference>
<dbReference type="InterPro" id="IPR050275">
    <property type="entry name" value="PGM_Phosphatase"/>
</dbReference>
<feature type="region of interest" description="Disordered" evidence="3">
    <location>
        <begin position="1"/>
        <end position="20"/>
    </location>
</feature>
<name>A0A261F184_9BIFI</name>
<dbReference type="AlphaFoldDB" id="A0A261F184"/>
<sequence length="266" mass="29403">MTAPTRGAAGARAELDASDRGDAGTARHVYAVTFVRHGRTDYNAAGRLQGQVDIPLNDVGRWQAHRTAMALADAYVRDSGRTPVVVSSPLVRAQETAGDFASLVGARVHVDERVKERGFGEWEGCRWSDLEQRQPRDFELWKRFQDGEMRHGAESKASVGHRGAQAVTQWATEYDESCELFVFSHGAWISQTIQRLMHLDVVDPTYASVSGPNNGHWCRFRVLGTMDGTLLWRLMEFNRGPVVPDGVQWNDPFASGDVAAAVPPVL</sequence>
<dbReference type="OrthoDB" id="4697614at2"/>
<feature type="active site" description="Tele-phosphohistidine intermediate" evidence="1">
    <location>
        <position position="37"/>
    </location>
</feature>
<evidence type="ECO:0000313" key="4">
    <source>
        <dbReference type="EMBL" id="OZG52686.1"/>
    </source>
</evidence>
<evidence type="ECO:0000313" key="5">
    <source>
        <dbReference type="Proteomes" id="UP000216725"/>
    </source>
</evidence>
<dbReference type="GO" id="GO:0016791">
    <property type="term" value="F:phosphatase activity"/>
    <property type="evidence" value="ECO:0007669"/>
    <property type="project" value="TreeGrafter"/>
</dbReference>
<dbReference type="PANTHER" id="PTHR48100:SF62">
    <property type="entry name" value="GLUCOSYL-3-PHOSPHOGLYCERATE PHOSPHATASE"/>
    <property type="match status" value="1"/>
</dbReference>
<proteinExistence type="predicted"/>
<dbReference type="PANTHER" id="PTHR48100">
    <property type="entry name" value="BROAD-SPECIFICITY PHOSPHATASE YOR283W-RELATED"/>
    <property type="match status" value="1"/>
</dbReference>
<dbReference type="Proteomes" id="UP000216725">
    <property type="component" value="Unassembled WGS sequence"/>
</dbReference>
<dbReference type="SUPFAM" id="SSF53254">
    <property type="entry name" value="Phosphoglycerate mutase-like"/>
    <property type="match status" value="1"/>
</dbReference>
<keyword evidence="5" id="KW-1185">Reference proteome</keyword>
<protein>
    <submittedName>
        <fullName evidence="4">Phosphoglycerate mutase</fullName>
    </submittedName>
</protein>
<evidence type="ECO:0000256" key="1">
    <source>
        <dbReference type="PIRSR" id="PIRSR613078-1"/>
    </source>
</evidence>
<dbReference type="Pfam" id="PF00300">
    <property type="entry name" value="His_Phos_1"/>
    <property type="match status" value="1"/>
</dbReference>
<organism evidence="4 5">
    <name type="scientific">Pseudoscardovia radai</name>
    <dbReference type="NCBI Taxonomy" id="987066"/>
    <lineage>
        <taxon>Bacteria</taxon>
        <taxon>Bacillati</taxon>
        <taxon>Actinomycetota</taxon>
        <taxon>Actinomycetes</taxon>
        <taxon>Bifidobacteriales</taxon>
        <taxon>Bifidobacteriaceae</taxon>
        <taxon>Pseudoscardovia</taxon>
    </lineage>
</organism>
<accession>A0A261F184</accession>
<dbReference type="RefSeq" id="WP_094660203.1">
    <property type="nucleotide sequence ID" value="NZ_JBKZBO010000004.1"/>
</dbReference>
<feature type="binding site" evidence="2">
    <location>
        <begin position="36"/>
        <end position="43"/>
    </location>
    <ligand>
        <name>substrate</name>
    </ligand>
</feature>
<dbReference type="Gene3D" id="3.40.50.1240">
    <property type="entry name" value="Phosphoglycerate mutase-like"/>
    <property type="match status" value="1"/>
</dbReference>
<comment type="caution">
    <text evidence="4">The sequence shown here is derived from an EMBL/GenBank/DDBJ whole genome shotgun (WGS) entry which is preliminary data.</text>
</comment>
<feature type="compositionally biased region" description="Low complexity" evidence="3">
    <location>
        <begin position="1"/>
        <end position="12"/>
    </location>
</feature>